<evidence type="ECO:0000313" key="1">
    <source>
        <dbReference type="EMBL" id="BBI30267.1"/>
    </source>
</evidence>
<evidence type="ECO:0000313" key="2">
    <source>
        <dbReference type="Proteomes" id="UP001161669"/>
    </source>
</evidence>
<accession>A0A3T1CWQ4</accession>
<keyword evidence="2" id="KW-1185">Reference proteome</keyword>
<dbReference type="KEGG" id="vg:80540619"/>
<reference evidence="2" key="1">
    <citation type="journal article" date="2019" name="J. Virol.">
        <title>Medusavirus, a novel large DNA virus discovered from hot spring water.</title>
        <authorList>
            <person name="Yoshikawa G."/>
            <person name="Blanc-Mathieu R."/>
            <person name="Song C."/>
            <person name="Kayama Y."/>
            <person name="Mochizuki T."/>
            <person name="Murata K."/>
            <person name="Ogata H."/>
            <person name="Takemura M."/>
        </authorList>
    </citation>
    <scope>NUCLEOTIDE SEQUENCE [LARGE SCALE GENOMIC DNA]</scope>
</reference>
<dbReference type="Proteomes" id="UP001161669">
    <property type="component" value="Segment"/>
</dbReference>
<dbReference type="EMBL" id="AP018495">
    <property type="protein sequence ID" value="BBI30267.1"/>
    <property type="molecule type" value="Genomic_DNA"/>
</dbReference>
<sequence>MNTTPYQHQLDILIAATIAESKGRGQLRNEIAHTAESKGISLEQLCDTNEALACAAANVDRDHWLFDDEEAQALLLFAQMLDVCREAVYANGQIYLVGDEKRQSDELEALLGLSQLLDGLDRVLLEGAGIQASVAALKKFNRLRNDLAFDMKDRWAKGNISYKQKSRAQELLNDKEKARASMSDVRDELSAAIGGGTLRGRIIRVKTGRGFETRPVSLVKEFKASNGDHAAFIKESLVPAIEDLSWDAADNRHISEALLRLNEALAILRGTGAIATKRVTQLLATAASFLYVATMPTDMAIAIAIRYVEDMDIVNMGQALHQFNSVYVKQRPKECKGCTIRIKVDRLKVLLVRMPELLDFVITMRGKHPEVANAFSDLWRRHESLLRNIARPDLADLEAQVECLDV</sequence>
<proteinExistence type="predicted"/>
<organism evidence="1 2">
    <name type="scientific">Acanthamoeba castellanii medusavirus J1</name>
    <dbReference type="NCBI Taxonomy" id="3114988"/>
    <lineage>
        <taxon>Viruses</taxon>
        <taxon>Varidnaviria</taxon>
        <taxon>Bamfordvirae</taxon>
        <taxon>Nucleocytoviricota</taxon>
        <taxon>Megaviricetes</taxon>
        <taxon>Mamonoviridae</taxon>
        <taxon>Medusavirus</taxon>
        <taxon>Medusavirus medusae</taxon>
    </lineage>
</organism>
<name>A0A3T1CWQ4_9VIRU</name>
<protein>
    <submittedName>
        <fullName evidence="1">Uncharacterized protein</fullName>
    </submittedName>
</protein>